<keyword evidence="3 5" id="KW-0378">Hydrolase</keyword>
<keyword evidence="2 8" id="KW-0479">Metal-binding</keyword>
<evidence type="ECO:0000256" key="7">
    <source>
        <dbReference type="PIRSR" id="PIRSR038994-2"/>
    </source>
</evidence>
<sequence length="373" mass="38462">MSVTAYRAAAIHDGMALRRGVVLVVDGPVVRGLAAPGELPEGCEVVETGAEILAPGYVDLQVNGGGGVMLNDGPSPERMEVIARAHAACGTTSILPTLISAGRAATEAAMDAQRRPVRGVIGLHLEGPHLDPVKAGAHSPALIRPMEDEDLERLRAVRGRLKVTLAPATVSLAQVERLAAEGVLVSLGHSACSFEVARDYAAAGARCVTHLFNAMSQMESRAPGLVGAALACGTLSAGLICDGVHVHPEAMRLAARAKQGPGRLFLVSDAMACAGSEIERFTLDGREILRRDGRLTLADGTLAGADLVMAEAVRNAVRLMGLSAEEAIAMATGVPAALVGAGAGRLRAKAPADFIALDAGLRVQRVWQAGSEL</sequence>
<evidence type="ECO:0000256" key="1">
    <source>
        <dbReference type="ARBA" id="ARBA00010716"/>
    </source>
</evidence>
<gene>
    <name evidence="10" type="ORF">SAMN05444002_3535</name>
</gene>
<keyword evidence="11" id="KW-1185">Reference proteome</keyword>
<evidence type="ECO:0000259" key="9">
    <source>
        <dbReference type="Pfam" id="PF01979"/>
    </source>
</evidence>
<feature type="binding site" evidence="8">
    <location>
        <position position="126"/>
    </location>
    <ligand>
        <name>Zn(2+)</name>
        <dbReference type="ChEBI" id="CHEBI:29105"/>
    </ligand>
</feature>
<keyword evidence="4 5" id="KW-0119">Carbohydrate metabolism</keyword>
<dbReference type="InterPro" id="IPR032466">
    <property type="entry name" value="Metal_Hydrolase"/>
</dbReference>
<dbReference type="Pfam" id="PF01979">
    <property type="entry name" value="Amidohydro_1"/>
    <property type="match status" value="1"/>
</dbReference>
<comment type="similarity">
    <text evidence="1 5">Belongs to the metallo-dependent hydrolases superfamily. NagA family.</text>
</comment>
<evidence type="ECO:0000256" key="2">
    <source>
        <dbReference type="ARBA" id="ARBA00022723"/>
    </source>
</evidence>
<dbReference type="STRING" id="1217970.SAMN05444002_3535"/>
<feature type="domain" description="Amidohydrolase-related" evidence="9">
    <location>
        <begin position="52"/>
        <end position="359"/>
    </location>
</feature>
<dbReference type="PANTHER" id="PTHR11113:SF14">
    <property type="entry name" value="N-ACETYLGLUCOSAMINE-6-PHOSPHATE DEACETYLASE"/>
    <property type="match status" value="1"/>
</dbReference>
<name>A0A1N6HND7_9RHOB</name>
<evidence type="ECO:0000256" key="5">
    <source>
        <dbReference type="PIRNR" id="PIRNR038994"/>
    </source>
</evidence>
<feature type="active site" description="Proton donor/acceptor" evidence="6">
    <location>
        <position position="269"/>
    </location>
</feature>
<accession>A0A1N6HND7</accession>
<reference evidence="11" key="1">
    <citation type="submission" date="2016-11" db="EMBL/GenBank/DDBJ databases">
        <authorList>
            <person name="Varghese N."/>
            <person name="Submissions S."/>
        </authorList>
    </citation>
    <scope>NUCLEOTIDE SEQUENCE [LARGE SCALE GENOMIC DNA]</scope>
    <source>
        <strain evidence="11">DSM 29440</strain>
    </source>
</reference>
<dbReference type="Gene3D" id="2.30.40.10">
    <property type="entry name" value="Urease, subunit C, domain 1"/>
    <property type="match status" value="1"/>
</dbReference>
<dbReference type="PANTHER" id="PTHR11113">
    <property type="entry name" value="N-ACETYLGLUCOSAMINE-6-PHOSPHATE DEACETYLASE"/>
    <property type="match status" value="1"/>
</dbReference>
<feature type="binding site" evidence="8">
    <location>
        <position position="210"/>
    </location>
    <ligand>
        <name>Zn(2+)</name>
        <dbReference type="ChEBI" id="CHEBI:29105"/>
    </ligand>
</feature>
<evidence type="ECO:0000313" key="11">
    <source>
        <dbReference type="Proteomes" id="UP000184932"/>
    </source>
</evidence>
<dbReference type="Gene3D" id="3.20.20.140">
    <property type="entry name" value="Metal-dependent hydrolases"/>
    <property type="match status" value="1"/>
</dbReference>
<protein>
    <submittedName>
        <fullName evidence="10">N-acetylglucosamine 6-phosphate deacetylase</fullName>
    </submittedName>
</protein>
<evidence type="ECO:0000256" key="6">
    <source>
        <dbReference type="PIRSR" id="PIRSR038994-1"/>
    </source>
</evidence>
<evidence type="ECO:0000256" key="8">
    <source>
        <dbReference type="PIRSR" id="PIRSR038994-3"/>
    </source>
</evidence>
<evidence type="ECO:0000313" key="10">
    <source>
        <dbReference type="EMBL" id="SIO21199.1"/>
    </source>
</evidence>
<feature type="binding site" evidence="7">
    <location>
        <position position="221"/>
    </location>
    <ligand>
        <name>substrate</name>
    </ligand>
</feature>
<dbReference type="SUPFAM" id="SSF51556">
    <property type="entry name" value="Metallo-dependent hydrolases"/>
    <property type="match status" value="1"/>
</dbReference>
<dbReference type="NCBIfam" id="TIGR00221">
    <property type="entry name" value="nagA"/>
    <property type="match status" value="1"/>
</dbReference>
<feature type="binding site" evidence="7">
    <location>
        <begin position="213"/>
        <end position="214"/>
    </location>
    <ligand>
        <name>substrate</name>
    </ligand>
</feature>
<dbReference type="PIRSF" id="PIRSF038994">
    <property type="entry name" value="NagA"/>
    <property type="match status" value="1"/>
</dbReference>
<dbReference type="RefSeq" id="WP_074257428.1">
    <property type="nucleotide sequence ID" value="NZ_FSRL01000001.1"/>
</dbReference>
<dbReference type="InterPro" id="IPR011059">
    <property type="entry name" value="Metal-dep_hydrolase_composite"/>
</dbReference>
<feature type="binding site" evidence="7">
    <location>
        <position position="137"/>
    </location>
    <ligand>
        <name>substrate</name>
    </ligand>
</feature>
<dbReference type="Proteomes" id="UP000184932">
    <property type="component" value="Unassembled WGS sequence"/>
</dbReference>
<dbReference type="GO" id="GO:0006046">
    <property type="term" value="P:N-acetylglucosamine catabolic process"/>
    <property type="evidence" value="ECO:0007669"/>
    <property type="project" value="TreeGrafter"/>
</dbReference>
<evidence type="ECO:0000256" key="4">
    <source>
        <dbReference type="ARBA" id="ARBA00023277"/>
    </source>
</evidence>
<proteinExistence type="inferred from homology"/>
<comment type="cofactor">
    <cofactor evidence="8">
        <name>a divalent metal cation</name>
        <dbReference type="ChEBI" id="CHEBI:60240"/>
    </cofactor>
    <text evidence="8">Binds 1 divalent metal cation per subunit.</text>
</comment>
<dbReference type="OrthoDB" id="9776488at2"/>
<feature type="binding site" evidence="7">
    <location>
        <begin position="302"/>
        <end position="304"/>
    </location>
    <ligand>
        <name>substrate</name>
    </ligand>
</feature>
<feature type="binding site" evidence="7">
    <location>
        <position position="245"/>
    </location>
    <ligand>
        <name>substrate</name>
    </ligand>
</feature>
<dbReference type="InterPro" id="IPR006680">
    <property type="entry name" value="Amidohydro-rel"/>
</dbReference>
<organism evidence="10 11">
    <name type="scientific">Vannielia litorea</name>
    <dbReference type="NCBI Taxonomy" id="1217970"/>
    <lineage>
        <taxon>Bacteria</taxon>
        <taxon>Pseudomonadati</taxon>
        <taxon>Pseudomonadota</taxon>
        <taxon>Alphaproteobacteria</taxon>
        <taxon>Rhodobacterales</taxon>
        <taxon>Paracoccaceae</taxon>
        <taxon>Vannielia</taxon>
    </lineage>
</organism>
<evidence type="ECO:0000256" key="3">
    <source>
        <dbReference type="ARBA" id="ARBA00022801"/>
    </source>
</evidence>
<dbReference type="GO" id="GO:0046872">
    <property type="term" value="F:metal ion binding"/>
    <property type="evidence" value="ECO:0007669"/>
    <property type="project" value="UniProtKB-KW"/>
</dbReference>
<dbReference type="AlphaFoldDB" id="A0A1N6HND7"/>
<dbReference type="GO" id="GO:0008448">
    <property type="term" value="F:N-acetylglucosamine-6-phosphate deacetylase activity"/>
    <property type="evidence" value="ECO:0007669"/>
    <property type="project" value="InterPro"/>
</dbReference>
<dbReference type="EMBL" id="FSRL01000001">
    <property type="protein sequence ID" value="SIO21199.1"/>
    <property type="molecule type" value="Genomic_DNA"/>
</dbReference>
<dbReference type="InterPro" id="IPR003764">
    <property type="entry name" value="GlcNAc_6-P_deAcase"/>
</dbReference>
<feature type="binding site" evidence="8">
    <location>
        <position position="189"/>
    </location>
    <ligand>
        <name>Zn(2+)</name>
        <dbReference type="ChEBI" id="CHEBI:29105"/>
    </ligand>
</feature>